<keyword evidence="5 6" id="KW-0460">Magnesium</keyword>
<evidence type="ECO:0000256" key="8">
    <source>
        <dbReference type="RuleBase" id="RU003784"/>
    </source>
</evidence>
<dbReference type="EC" id="2.5.1.75" evidence="6"/>
<evidence type="ECO:0000256" key="7">
    <source>
        <dbReference type="RuleBase" id="RU003783"/>
    </source>
</evidence>
<comment type="cofactor">
    <cofactor evidence="1 6">
        <name>Mg(2+)</name>
        <dbReference type="ChEBI" id="CHEBI:18420"/>
    </cofactor>
</comment>
<comment type="caution">
    <text evidence="6">Lacks conserved residue(s) required for the propagation of feature annotation.</text>
</comment>
<keyword evidence="6 7" id="KW-0819">tRNA processing</keyword>
<comment type="subunit">
    <text evidence="6">Monomer.</text>
</comment>
<reference evidence="10 11" key="1">
    <citation type="submission" date="2021-06" db="EMBL/GenBank/DDBJ databases">
        <authorList>
            <person name="Sun Q."/>
            <person name="Li D."/>
        </authorList>
    </citation>
    <scope>NUCLEOTIDE SEQUENCE [LARGE SCALE GENOMIC DNA]</scope>
    <source>
        <strain evidence="10 11">MSJ-40</strain>
    </source>
</reference>
<feature type="binding site" evidence="6">
    <location>
        <begin position="12"/>
        <end position="19"/>
    </location>
    <ligand>
        <name>ATP</name>
        <dbReference type="ChEBI" id="CHEBI:30616"/>
    </ligand>
</feature>
<organism evidence="10 11">
    <name type="scientific">Tissierella simiarum</name>
    <dbReference type="NCBI Taxonomy" id="2841534"/>
    <lineage>
        <taxon>Bacteria</taxon>
        <taxon>Bacillati</taxon>
        <taxon>Bacillota</taxon>
        <taxon>Tissierellia</taxon>
        <taxon>Tissierellales</taxon>
        <taxon>Tissierellaceae</taxon>
        <taxon>Tissierella</taxon>
    </lineage>
</organism>
<comment type="caution">
    <text evidence="10">The sequence shown here is derived from an EMBL/GenBank/DDBJ whole genome shotgun (WGS) entry which is preliminary data.</text>
</comment>
<comment type="similarity">
    <text evidence="6 9">Belongs to the IPP transferase family.</text>
</comment>
<keyword evidence="2 6" id="KW-0808">Transferase</keyword>
<dbReference type="InterPro" id="IPR039657">
    <property type="entry name" value="Dimethylallyltransferase"/>
</dbReference>
<evidence type="ECO:0000256" key="5">
    <source>
        <dbReference type="ARBA" id="ARBA00022842"/>
    </source>
</evidence>
<dbReference type="NCBIfam" id="TIGR00174">
    <property type="entry name" value="miaA"/>
    <property type="match status" value="1"/>
</dbReference>
<feature type="site" description="Interaction with substrate tRNA" evidence="6">
    <location>
        <position position="103"/>
    </location>
</feature>
<name>A0ABS6E401_9FIRM</name>
<dbReference type="EMBL" id="JAHLPM010000004">
    <property type="protein sequence ID" value="MBU5437626.1"/>
    <property type="molecule type" value="Genomic_DNA"/>
</dbReference>
<dbReference type="GO" id="GO:0052381">
    <property type="term" value="F:tRNA dimethylallyltransferase activity"/>
    <property type="evidence" value="ECO:0007669"/>
    <property type="project" value="UniProtKB-EC"/>
</dbReference>
<feature type="binding site" evidence="6">
    <location>
        <begin position="14"/>
        <end position="19"/>
    </location>
    <ligand>
        <name>substrate</name>
    </ligand>
</feature>
<evidence type="ECO:0000256" key="2">
    <source>
        <dbReference type="ARBA" id="ARBA00022679"/>
    </source>
</evidence>
<dbReference type="PANTHER" id="PTHR11088">
    <property type="entry name" value="TRNA DIMETHYLALLYLTRANSFERASE"/>
    <property type="match status" value="1"/>
</dbReference>
<evidence type="ECO:0000256" key="3">
    <source>
        <dbReference type="ARBA" id="ARBA00022741"/>
    </source>
</evidence>
<accession>A0ABS6E401</accession>
<evidence type="ECO:0000256" key="9">
    <source>
        <dbReference type="RuleBase" id="RU003785"/>
    </source>
</evidence>
<comment type="function">
    <text evidence="6 8">Catalyzes the transfer of a dimethylallyl group onto the adenine at position 37 in tRNAs that read codons beginning with uridine, leading to the formation of N6-(dimethylallyl)adenosine (i(6)A).</text>
</comment>
<dbReference type="Pfam" id="PF01715">
    <property type="entry name" value="IPPT"/>
    <property type="match status" value="1"/>
</dbReference>
<comment type="catalytic activity">
    <reaction evidence="6 7">
        <text>adenosine(37) in tRNA + dimethylallyl diphosphate = N(6)-dimethylallyladenosine(37) in tRNA + diphosphate</text>
        <dbReference type="Rhea" id="RHEA:26482"/>
        <dbReference type="Rhea" id="RHEA-COMP:10162"/>
        <dbReference type="Rhea" id="RHEA-COMP:10375"/>
        <dbReference type="ChEBI" id="CHEBI:33019"/>
        <dbReference type="ChEBI" id="CHEBI:57623"/>
        <dbReference type="ChEBI" id="CHEBI:74411"/>
        <dbReference type="ChEBI" id="CHEBI:74415"/>
        <dbReference type="EC" id="2.5.1.75"/>
    </reaction>
</comment>
<evidence type="ECO:0000313" key="10">
    <source>
        <dbReference type="EMBL" id="MBU5437626.1"/>
    </source>
</evidence>
<evidence type="ECO:0000313" key="11">
    <source>
        <dbReference type="Proteomes" id="UP000749471"/>
    </source>
</evidence>
<dbReference type="RefSeq" id="WP_216517919.1">
    <property type="nucleotide sequence ID" value="NZ_JAHLPM010000004.1"/>
</dbReference>
<dbReference type="HAMAP" id="MF_00185">
    <property type="entry name" value="IPP_trans"/>
    <property type="match status" value="1"/>
</dbReference>
<feature type="site" description="Interaction with substrate tRNA" evidence="6">
    <location>
        <position position="126"/>
    </location>
</feature>
<evidence type="ECO:0000256" key="1">
    <source>
        <dbReference type="ARBA" id="ARBA00001946"/>
    </source>
</evidence>
<gene>
    <name evidence="6 10" type="primary">miaA</name>
    <name evidence="10" type="ORF">KQI42_06385</name>
</gene>
<dbReference type="Proteomes" id="UP000749471">
    <property type="component" value="Unassembled WGS sequence"/>
</dbReference>
<dbReference type="InterPro" id="IPR018022">
    <property type="entry name" value="IPT"/>
</dbReference>
<feature type="region of interest" description="Interaction with substrate tRNA" evidence="6">
    <location>
        <begin position="37"/>
        <end position="40"/>
    </location>
</feature>
<evidence type="ECO:0000256" key="4">
    <source>
        <dbReference type="ARBA" id="ARBA00022840"/>
    </source>
</evidence>
<dbReference type="PANTHER" id="PTHR11088:SF60">
    <property type="entry name" value="TRNA DIMETHYLALLYLTRANSFERASE"/>
    <property type="match status" value="1"/>
</dbReference>
<sequence>MDKKENLFILIGPTAIGKTSLSIDLAKNLNGEIISADSMQIYKYMDIGTAKVTKEEMESIPHYLIDIVYPNEDFTVSDYKKAATKHITEVNNREKLPLVVGGTGLYINSLVYQLNFTQVCPNEEFRKKYEDLADKYGNQYIYDELKKIDLYSSQKISPKDRKRIIRALEIYYETGKTMSEYNKDFRKPVENYNLSMIGLNMDRTLLYNRINQRVDLMIEKGLIDEIKMLLEMGYTKDLVSMQGIGYKEIVYYLQGDISLDKAIELIKKGSRNYAKRQLTWFRRDNRIKWIDVDTFHHIKDISQYITNYVKESISLNN</sequence>
<keyword evidence="3 6" id="KW-0547">Nucleotide-binding</keyword>
<proteinExistence type="inferred from homology"/>
<evidence type="ECO:0000256" key="6">
    <source>
        <dbReference type="HAMAP-Rule" id="MF_00185"/>
    </source>
</evidence>
<keyword evidence="11" id="KW-1185">Reference proteome</keyword>
<keyword evidence="4 6" id="KW-0067">ATP-binding</keyword>
<protein>
    <recommendedName>
        <fullName evidence="6">tRNA dimethylallyltransferase</fullName>
        <ecNumber evidence="6">2.5.1.75</ecNumber>
    </recommendedName>
    <alternativeName>
        <fullName evidence="6">Dimethylallyl diphosphate:tRNA dimethylallyltransferase</fullName>
        <shortName evidence="6">DMAPP:tRNA dimethylallyltransferase</shortName>
        <shortName evidence="6">DMATase</shortName>
    </alternativeName>
    <alternativeName>
        <fullName evidence="6">Isopentenyl-diphosphate:tRNA isopentenyltransferase</fullName>
        <shortName evidence="6">IPP transferase</shortName>
        <shortName evidence="6">IPPT</shortName>
        <shortName evidence="6">IPTase</shortName>
    </alternativeName>
</protein>